<dbReference type="InterPro" id="IPR001031">
    <property type="entry name" value="Thioesterase"/>
</dbReference>
<dbReference type="InterPro" id="IPR020802">
    <property type="entry name" value="TesA-like"/>
</dbReference>
<dbReference type="InterPro" id="IPR029058">
    <property type="entry name" value="AB_hydrolase_fold"/>
</dbReference>
<dbReference type="PANTHER" id="PTHR11487">
    <property type="entry name" value="THIOESTERASE"/>
    <property type="match status" value="1"/>
</dbReference>
<evidence type="ECO:0000256" key="2">
    <source>
        <dbReference type="ARBA" id="ARBA00022801"/>
    </source>
</evidence>
<dbReference type="Gene3D" id="3.40.50.1820">
    <property type="entry name" value="alpha/beta hydrolase"/>
    <property type="match status" value="1"/>
</dbReference>
<proteinExistence type="inferred from homology"/>
<dbReference type="SUPFAM" id="SSF53474">
    <property type="entry name" value="alpha/beta-Hydrolases"/>
    <property type="match status" value="1"/>
</dbReference>
<gene>
    <name evidence="4" type="ORF">BON30_28845</name>
</gene>
<evidence type="ECO:0000313" key="5">
    <source>
        <dbReference type="Proteomes" id="UP000182229"/>
    </source>
</evidence>
<sequence>MSQTPAIPRDVYELRLWQLWSDHLRRDDFGMKDDFFALGGNRATAEAVRTEIGARFDMSLPMETFLEAPTIERLGCHLRARSRRLNEEPVVALQPHGAKRPFFYLPGGEGTVLNSYALARRMAPDQPVYGLQARGLYGERPPFSRVEDMAADHIESMRTVQPRGPYLLGGHCSGGMVALEMALQLQRRGEQVAVLAVCDAWSPALIRLRMPNETFLDDLVEFYSIIAAGFRYWFDADLQLESDEMRALEPRQRIAHFMRLARAHGAYAPDEPDERIERVLALFRSYCYSGYEPAERFQGPITFLRAVDSKFCETLTEGWEDVSTQPLRLRRVPGNHVSLLTEPHVEAVANEIRAAIAEAGVS</sequence>
<dbReference type="Pfam" id="PF00975">
    <property type="entry name" value="Thioesterase"/>
    <property type="match status" value="1"/>
</dbReference>
<dbReference type="SUPFAM" id="SSF47336">
    <property type="entry name" value="ACP-like"/>
    <property type="match status" value="1"/>
</dbReference>
<feature type="domain" description="Carrier" evidence="3">
    <location>
        <begin position="7"/>
        <end position="82"/>
    </location>
</feature>
<reference evidence="4 5" key="2">
    <citation type="submission" date="2016-12" db="EMBL/GenBank/DDBJ databases">
        <title>Draft Genome Sequence of Cystobacter ferrugineus Strain Cbfe23.</title>
        <authorList>
            <person name="Akbar S."/>
            <person name="Dowd S.E."/>
            <person name="Stevens D.C."/>
        </authorList>
    </citation>
    <scope>NUCLEOTIDE SEQUENCE [LARGE SCALE GENOMIC DNA]</scope>
    <source>
        <strain evidence="4 5">Cbfe23</strain>
    </source>
</reference>
<dbReference type="InterPro" id="IPR012223">
    <property type="entry name" value="TEII"/>
</dbReference>
<organism evidence="4 5">
    <name type="scientific">Cystobacter ferrugineus</name>
    <dbReference type="NCBI Taxonomy" id="83449"/>
    <lineage>
        <taxon>Bacteria</taxon>
        <taxon>Pseudomonadati</taxon>
        <taxon>Myxococcota</taxon>
        <taxon>Myxococcia</taxon>
        <taxon>Myxococcales</taxon>
        <taxon>Cystobacterineae</taxon>
        <taxon>Archangiaceae</taxon>
        <taxon>Cystobacter</taxon>
    </lineage>
</organism>
<dbReference type="PANTHER" id="PTHR11487:SF0">
    <property type="entry name" value="S-ACYL FATTY ACID SYNTHASE THIOESTERASE, MEDIUM CHAIN"/>
    <property type="match status" value="1"/>
</dbReference>
<dbReference type="Proteomes" id="UP000182229">
    <property type="component" value="Unassembled WGS sequence"/>
</dbReference>
<evidence type="ECO:0000259" key="3">
    <source>
        <dbReference type="PROSITE" id="PS50075"/>
    </source>
</evidence>
<dbReference type="PROSITE" id="PS50075">
    <property type="entry name" value="CARRIER"/>
    <property type="match status" value="1"/>
</dbReference>
<keyword evidence="5" id="KW-1185">Reference proteome</keyword>
<reference evidence="5" key="1">
    <citation type="submission" date="2016-11" db="EMBL/GenBank/DDBJ databases">
        <authorList>
            <person name="Shukria A."/>
            <person name="Stevens D.C."/>
        </authorList>
    </citation>
    <scope>NUCLEOTIDE SEQUENCE [LARGE SCALE GENOMIC DNA]</scope>
    <source>
        <strain evidence="5">Cbfe23</strain>
    </source>
</reference>
<dbReference type="GO" id="GO:0008610">
    <property type="term" value="P:lipid biosynthetic process"/>
    <property type="evidence" value="ECO:0007669"/>
    <property type="project" value="TreeGrafter"/>
</dbReference>
<dbReference type="InterPro" id="IPR009081">
    <property type="entry name" value="PP-bd_ACP"/>
</dbReference>
<dbReference type="InterPro" id="IPR036736">
    <property type="entry name" value="ACP-like_sf"/>
</dbReference>
<dbReference type="STRING" id="83449.BON30_28845"/>
<dbReference type="GO" id="GO:0016787">
    <property type="term" value="F:hydrolase activity"/>
    <property type="evidence" value="ECO:0007669"/>
    <property type="project" value="UniProtKB-KW"/>
</dbReference>
<dbReference type="EMBL" id="MPIN01000008">
    <property type="protein sequence ID" value="OJH37521.1"/>
    <property type="molecule type" value="Genomic_DNA"/>
</dbReference>
<protein>
    <submittedName>
        <fullName evidence="4">Amino acid adenylation</fullName>
    </submittedName>
</protein>
<name>A0A1L9B5J3_9BACT</name>
<evidence type="ECO:0000313" key="4">
    <source>
        <dbReference type="EMBL" id="OJH37521.1"/>
    </source>
</evidence>
<dbReference type="Pfam" id="PF00550">
    <property type="entry name" value="PP-binding"/>
    <property type="match status" value="1"/>
</dbReference>
<comment type="caution">
    <text evidence="4">The sequence shown here is derived from an EMBL/GenBank/DDBJ whole genome shotgun (WGS) entry which is preliminary data.</text>
</comment>
<comment type="similarity">
    <text evidence="1">Belongs to the thioesterase family.</text>
</comment>
<dbReference type="OrthoDB" id="2472181at2"/>
<dbReference type="SMART" id="SM00824">
    <property type="entry name" value="PKS_TE"/>
    <property type="match status" value="1"/>
</dbReference>
<accession>A0A1L9B5J3</accession>
<dbReference type="AlphaFoldDB" id="A0A1L9B5J3"/>
<dbReference type="Gene3D" id="1.10.1200.10">
    <property type="entry name" value="ACP-like"/>
    <property type="match status" value="1"/>
</dbReference>
<keyword evidence="2" id="KW-0378">Hydrolase</keyword>
<evidence type="ECO:0000256" key="1">
    <source>
        <dbReference type="ARBA" id="ARBA00007169"/>
    </source>
</evidence>